<dbReference type="PANTHER" id="PTHR21426:SF13">
    <property type="entry name" value="OS08G0566700 PROTEIN"/>
    <property type="match status" value="1"/>
</dbReference>
<name>A0A6P5XK03_DURZI</name>
<evidence type="ECO:0000256" key="3">
    <source>
        <dbReference type="ARBA" id="ARBA00022483"/>
    </source>
</evidence>
<dbReference type="Proteomes" id="UP000515121">
    <property type="component" value="Unplaced"/>
</dbReference>
<accession>A0A6P5XK03</accession>
<evidence type="ECO:0000313" key="6">
    <source>
        <dbReference type="Proteomes" id="UP000515121"/>
    </source>
</evidence>
<dbReference type="GeneID" id="111283851"/>
<comment type="similarity">
    <text evidence="1">Belongs to the EXO84 family.</text>
</comment>
<dbReference type="RefSeq" id="XP_022728216.1">
    <property type="nucleotide sequence ID" value="XM_022872481.1"/>
</dbReference>
<feature type="region of interest" description="Disordered" evidence="4">
    <location>
        <begin position="21"/>
        <end position="43"/>
    </location>
</feature>
<evidence type="ECO:0000256" key="1">
    <source>
        <dbReference type="ARBA" id="ARBA00007210"/>
    </source>
</evidence>
<feature type="compositionally biased region" description="Low complexity" evidence="4">
    <location>
        <begin position="28"/>
        <end position="40"/>
    </location>
</feature>
<dbReference type="Pfam" id="PF08700">
    <property type="entry name" value="VPS51_Exo84_N"/>
    <property type="match status" value="1"/>
</dbReference>
<dbReference type="PANTHER" id="PTHR21426">
    <property type="entry name" value="EXOCYST COMPLEX COMPONENT 8"/>
    <property type="match status" value="1"/>
</dbReference>
<keyword evidence="2" id="KW-0813">Transport</keyword>
<dbReference type="InterPro" id="IPR016159">
    <property type="entry name" value="Cullin_repeat-like_dom_sf"/>
</dbReference>
<dbReference type="AlphaFoldDB" id="A0A6P5XK03"/>
<dbReference type="InterPro" id="IPR042560">
    <property type="entry name" value="Exo84_C_2"/>
</dbReference>
<keyword evidence="3" id="KW-0268">Exocytosis</keyword>
<dbReference type="OrthoDB" id="642193at2759"/>
<dbReference type="InterPro" id="IPR033961">
    <property type="entry name" value="Exo84"/>
</dbReference>
<keyword evidence="6" id="KW-1185">Reference proteome</keyword>
<dbReference type="GO" id="GO:0000145">
    <property type="term" value="C:exocyst"/>
    <property type="evidence" value="ECO:0007669"/>
    <property type="project" value="InterPro"/>
</dbReference>
<organism evidence="6 7">
    <name type="scientific">Durio zibethinus</name>
    <name type="common">Durian</name>
    <dbReference type="NCBI Taxonomy" id="66656"/>
    <lineage>
        <taxon>Eukaryota</taxon>
        <taxon>Viridiplantae</taxon>
        <taxon>Streptophyta</taxon>
        <taxon>Embryophyta</taxon>
        <taxon>Tracheophyta</taxon>
        <taxon>Spermatophyta</taxon>
        <taxon>Magnoliopsida</taxon>
        <taxon>eudicotyledons</taxon>
        <taxon>Gunneridae</taxon>
        <taxon>Pentapetalae</taxon>
        <taxon>rosids</taxon>
        <taxon>malvids</taxon>
        <taxon>Malvales</taxon>
        <taxon>Malvaceae</taxon>
        <taxon>Helicteroideae</taxon>
        <taxon>Durio</taxon>
    </lineage>
</organism>
<evidence type="ECO:0000259" key="5">
    <source>
        <dbReference type="Pfam" id="PF16528"/>
    </source>
</evidence>
<sequence>MEPPSLTSAYRFRFRDHNRQEMEDASHSDTSSGMSSISSDLDAETELQSMTAKGIKHLCSELLELKAESDEDFHRNIFSNYSSFVRIFDEVEGMKNELMQLKSQVLTQKRLVKDLIDGIHLKVLSEETTDSNFQESEFPEPTPPSKLAVHIDNISETLDILMLENRVDEAIAILKMEDEVLQRMQFEDSSPVDLLLLYNSMISEKKAMLTLQLTLSAENQRISAAELQNVLVGICRLGDSHLATQLLLKYYHLRLATGIHNLQCSQSLLDGLYVKELAKFVFSMMSQAARRLMMLYGETSPHVSKLIQWAREETKLFVASFNKYVKSSSDITGGLSAAAEAMQFAMSYCSLLKSQRLFLRPYLIKHIRPCMEEVLQIHINHFKKVISMFTATETWVLGRYLISGILSEGNFMVVGQQLEYCMLTNSGWKFLTLLQAIIADVNPLLAIQMEGSILKGLMNLFTEYIAILEKAITFETHVSVKGTRRTSAESLSKQISLLANLSTLQYFFFKIIISFFRGTNHMNSEPRKKKLIDFQLKELDGCILFIQEAAAKLKAHCFQQFINRMMSLDGSKLMQESCSDSQEEPSTIHDTMPSVAFQVLFLELRKVDKLAEDNVFEEDWLMELLRELIEAIFSWIVNKKEIWRNTKENSPFQLSGIISQFVLDMHFLAEIVNSGGYFSKKPLVLQNLVDSAFTSAGLEPKRDLDDGWAKNVATEAIQKLLEIEKMQLFLEDDSVDSLEEEPHENDPVHDESRNAMKDSLVLDEDPPITDRAEVAITTETVMKAERPLERSPSLSDVEDFSVDKNAVVLANNSGGPEDVESENGISKACDELDLQEKTDLPDPSSSHGTNSASELRVPVKEDAGSEADAAHSASNELEDDGRKVVRD</sequence>
<evidence type="ECO:0000256" key="4">
    <source>
        <dbReference type="SAM" id="MobiDB-lite"/>
    </source>
</evidence>
<reference evidence="7" key="1">
    <citation type="submission" date="2025-08" db="UniProtKB">
        <authorList>
            <consortium name="RefSeq"/>
        </authorList>
    </citation>
    <scope>IDENTIFICATION</scope>
    <source>
        <tissue evidence="7">Fruit stalk</tissue>
    </source>
</reference>
<feature type="compositionally biased region" description="Polar residues" evidence="4">
    <location>
        <begin position="843"/>
        <end position="853"/>
    </location>
</feature>
<feature type="domain" description="Exocyst component Exo84 C-terminal" evidence="5">
    <location>
        <begin position="150"/>
        <end position="353"/>
    </location>
</feature>
<feature type="region of interest" description="Disordered" evidence="4">
    <location>
        <begin position="811"/>
        <end position="887"/>
    </location>
</feature>
<dbReference type="GO" id="GO:0006887">
    <property type="term" value="P:exocytosis"/>
    <property type="evidence" value="ECO:0007669"/>
    <property type="project" value="UniProtKB-KW"/>
</dbReference>
<dbReference type="GO" id="GO:0006893">
    <property type="term" value="P:Golgi to plasma membrane transport"/>
    <property type="evidence" value="ECO:0007669"/>
    <property type="project" value="TreeGrafter"/>
</dbReference>
<proteinExistence type="inferred from homology"/>
<dbReference type="GO" id="GO:0008104">
    <property type="term" value="P:intracellular protein localization"/>
    <property type="evidence" value="ECO:0007669"/>
    <property type="project" value="TreeGrafter"/>
</dbReference>
<dbReference type="Pfam" id="PF16528">
    <property type="entry name" value="Exo84_C"/>
    <property type="match status" value="1"/>
</dbReference>
<gene>
    <name evidence="7" type="primary">LOC111283851</name>
</gene>
<dbReference type="InterPro" id="IPR032403">
    <property type="entry name" value="Exo84_C"/>
</dbReference>
<feature type="compositionally biased region" description="Basic and acidic residues" evidence="4">
    <location>
        <begin position="828"/>
        <end position="840"/>
    </location>
</feature>
<dbReference type="KEGG" id="dzi:111283851"/>
<dbReference type="SUPFAM" id="SSF74788">
    <property type="entry name" value="Cullin repeat-like"/>
    <property type="match status" value="1"/>
</dbReference>
<dbReference type="Gene3D" id="1.20.58.1220">
    <property type="entry name" value="Exo84p, C-terminal helical domain"/>
    <property type="match status" value="1"/>
</dbReference>
<protein>
    <submittedName>
        <fullName evidence="7">Exocyst complex component EXO84B-like</fullName>
    </submittedName>
</protein>
<evidence type="ECO:0000313" key="7">
    <source>
        <dbReference type="RefSeq" id="XP_022728216.1"/>
    </source>
</evidence>
<evidence type="ECO:0000256" key="2">
    <source>
        <dbReference type="ARBA" id="ARBA00022448"/>
    </source>
</evidence>